<dbReference type="RefSeq" id="WP_269579451.1">
    <property type="nucleotide sequence ID" value="NZ_CP114588.1"/>
</dbReference>
<dbReference type="Pfam" id="PF11743">
    <property type="entry name" value="DUF3301"/>
    <property type="match status" value="1"/>
</dbReference>
<organism evidence="1 2">
    <name type="scientific">Salinivibrio kushneri</name>
    <dbReference type="NCBI Taxonomy" id="1908198"/>
    <lineage>
        <taxon>Bacteria</taxon>
        <taxon>Pseudomonadati</taxon>
        <taxon>Pseudomonadota</taxon>
        <taxon>Gammaproteobacteria</taxon>
        <taxon>Vibrionales</taxon>
        <taxon>Vibrionaceae</taxon>
        <taxon>Salinivibrio</taxon>
    </lineage>
</organism>
<dbReference type="Proteomes" id="UP001164748">
    <property type="component" value="Chromosome"/>
</dbReference>
<accession>A0AA47KLK4</accession>
<dbReference type="AlphaFoldDB" id="A0AA47KLK4"/>
<reference evidence="1" key="1">
    <citation type="submission" date="2022-09" db="EMBL/GenBank/DDBJ databases">
        <authorList>
            <person name="Li Z.-J."/>
        </authorList>
    </citation>
    <scope>NUCLEOTIDE SEQUENCE</scope>
    <source>
        <strain evidence="1">TGB11</strain>
    </source>
</reference>
<evidence type="ECO:0000313" key="2">
    <source>
        <dbReference type="Proteomes" id="UP001164748"/>
    </source>
</evidence>
<proteinExistence type="predicted"/>
<dbReference type="InterPro" id="IPR021732">
    <property type="entry name" value="DUF3301"/>
</dbReference>
<gene>
    <name evidence="1" type="ORF">N8M53_03070</name>
</gene>
<protein>
    <submittedName>
        <fullName evidence="1">DUF3301 domain-containing protein</fullName>
    </submittedName>
</protein>
<sequence length="107" mass="12623">MITDLLTIVLVVVVALLFWQQRRQSEQAHQYIRQYCQRMELQLLSIARGRHTLRRTEQGWQWLTQYWFEFSATGDDHYIGHAQLKGLRLKAIDTPVHAMPRADQTGS</sequence>
<name>A0AA47KLK4_9GAMM</name>
<evidence type="ECO:0000313" key="1">
    <source>
        <dbReference type="EMBL" id="WBA09216.1"/>
    </source>
</evidence>
<dbReference type="EMBL" id="CP114588">
    <property type="protein sequence ID" value="WBA09216.1"/>
    <property type="molecule type" value="Genomic_DNA"/>
</dbReference>